<organism evidence="1 2">
    <name type="scientific">Abrus precatorius</name>
    <name type="common">Indian licorice</name>
    <name type="synonym">Glycine abrus</name>
    <dbReference type="NCBI Taxonomy" id="3816"/>
    <lineage>
        <taxon>Eukaryota</taxon>
        <taxon>Viridiplantae</taxon>
        <taxon>Streptophyta</taxon>
        <taxon>Embryophyta</taxon>
        <taxon>Tracheophyta</taxon>
        <taxon>Spermatophyta</taxon>
        <taxon>Magnoliopsida</taxon>
        <taxon>eudicotyledons</taxon>
        <taxon>Gunneridae</taxon>
        <taxon>Pentapetalae</taxon>
        <taxon>rosids</taxon>
        <taxon>fabids</taxon>
        <taxon>Fabales</taxon>
        <taxon>Fabaceae</taxon>
        <taxon>Papilionoideae</taxon>
        <taxon>50 kb inversion clade</taxon>
        <taxon>NPAAA clade</taxon>
        <taxon>indigoferoid/millettioid clade</taxon>
        <taxon>Abreae</taxon>
        <taxon>Abrus</taxon>
    </lineage>
</organism>
<name>A0A8B8K3A4_ABRPR</name>
<dbReference type="KEGG" id="aprc:113851248"/>
<sequence>MVERAMEELKMLETKYPNQHEFLKQQLRSFILQHQESQMLQENNHCTTFLAFCDTEESTNYGLNLALADRVVMKGKIDESSELESPKGVVMSSRKSKRRDRVDLVLERAQTCLKKIRHLKTSLLSPS</sequence>
<gene>
    <name evidence="2" type="primary">LOC113851248</name>
</gene>
<dbReference type="OrthoDB" id="1708398at2759"/>
<keyword evidence="1" id="KW-1185">Reference proteome</keyword>
<evidence type="ECO:0000313" key="2">
    <source>
        <dbReference type="RefSeq" id="XP_027337518.1"/>
    </source>
</evidence>
<dbReference type="AlphaFoldDB" id="A0A8B8K3A4"/>
<dbReference type="RefSeq" id="XP_027337518.1">
    <property type="nucleotide sequence ID" value="XM_027481717.1"/>
</dbReference>
<reference evidence="2" key="2">
    <citation type="submission" date="2025-08" db="UniProtKB">
        <authorList>
            <consortium name="RefSeq"/>
        </authorList>
    </citation>
    <scope>IDENTIFICATION</scope>
    <source>
        <tissue evidence="2">Young leaves</tissue>
    </source>
</reference>
<evidence type="ECO:0000313" key="1">
    <source>
        <dbReference type="Proteomes" id="UP000694853"/>
    </source>
</evidence>
<protein>
    <submittedName>
        <fullName evidence="2">Uncharacterized protein LOC113851248</fullName>
    </submittedName>
</protein>
<dbReference type="GeneID" id="113851248"/>
<accession>A0A8B8K3A4</accession>
<proteinExistence type="predicted"/>
<reference evidence="1" key="1">
    <citation type="journal article" date="2019" name="Toxins">
        <title>Detection of Abrin-Like and Prepropulchellin-Like Toxin Genes and Transcripts Using Whole Genome Sequencing and Full-Length Transcript Sequencing of Abrus precatorius.</title>
        <authorList>
            <person name="Hovde B.T."/>
            <person name="Daligault H.E."/>
            <person name="Hanschen E.R."/>
            <person name="Kunde Y.A."/>
            <person name="Johnson M.B."/>
            <person name="Starkenburg S.R."/>
            <person name="Johnson S.L."/>
        </authorList>
    </citation>
    <scope>NUCLEOTIDE SEQUENCE [LARGE SCALE GENOMIC DNA]</scope>
</reference>
<dbReference type="Proteomes" id="UP000694853">
    <property type="component" value="Unplaced"/>
</dbReference>